<dbReference type="RefSeq" id="WP_183267510.1">
    <property type="nucleotide sequence ID" value="NZ_JACHFJ010000019.1"/>
</dbReference>
<keyword evidence="2" id="KW-1185">Reference proteome</keyword>
<organism evidence="1 2">
    <name type="scientific">Acidocella aromatica</name>
    <dbReference type="NCBI Taxonomy" id="1303579"/>
    <lineage>
        <taxon>Bacteria</taxon>
        <taxon>Pseudomonadati</taxon>
        <taxon>Pseudomonadota</taxon>
        <taxon>Alphaproteobacteria</taxon>
        <taxon>Acetobacterales</taxon>
        <taxon>Acidocellaceae</taxon>
        <taxon>Acidocella</taxon>
    </lineage>
</organism>
<protein>
    <submittedName>
        <fullName evidence="1">Uncharacterized protein</fullName>
    </submittedName>
</protein>
<dbReference type="Proteomes" id="UP000553706">
    <property type="component" value="Unassembled WGS sequence"/>
</dbReference>
<sequence>MAEPPDKPSKPRKRRYPPIRIERFTGEWSDLVWLKEVKPLGPEIGAQAPKDAPKDDNS</sequence>
<evidence type="ECO:0000313" key="2">
    <source>
        <dbReference type="Proteomes" id="UP000553706"/>
    </source>
</evidence>
<evidence type="ECO:0000313" key="1">
    <source>
        <dbReference type="EMBL" id="MBB5374496.1"/>
    </source>
</evidence>
<reference evidence="1 2" key="1">
    <citation type="submission" date="2020-08" db="EMBL/GenBank/DDBJ databases">
        <title>Genomic Encyclopedia of Type Strains, Phase IV (KMG-IV): sequencing the most valuable type-strain genomes for metagenomic binning, comparative biology and taxonomic classification.</title>
        <authorList>
            <person name="Goeker M."/>
        </authorList>
    </citation>
    <scope>NUCLEOTIDE SEQUENCE [LARGE SCALE GENOMIC DNA]</scope>
    <source>
        <strain evidence="1 2">DSM 27026</strain>
    </source>
</reference>
<gene>
    <name evidence="1" type="ORF">HNP71_002770</name>
</gene>
<proteinExistence type="predicted"/>
<comment type="caution">
    <text evidence="1">The sequence shown here is derived from an EMBL/GenBank/DDBJ whole genome shotgun (WGS) entry which is preliminary data.</text>
</comment>
<dbReference type="AlphaFoldDB" id="A0A840VFM4"/>
<accession>A0A840VFM4</accession>
<name>A0A840VFM4_9PROT</name>
<dbReference type="EMBL" id="JACHFJ010000019">
    <property type="protein sequence ID" value="MBB5374496.1"/>
    <property type="molecule type" value="Genomic_DNA"/>
</dbReference>